<dbReference type="InterPro" id="IPR043519">
    <property type="entry name" value="NT_sf"/>
</dbReference>
<gene>
    <name evidence="1" type="ordered locus">P700755_003319</name>
</gene>
<sequence>MNKYIYEEAFRYFLNKIININIDWALTGSYRLYLENIHNFNPSDIDIITDNKGIELISSIFHKNINTEFKYSESNGIYSYFGQLQINNTTFDIMSDVKNRIEGEWVETPNLSNIEYIKFDNYEIPVLSLLSELELCNHLGLNQKKNQIEEIIKIKKYAQQSTINLALKDL</sequence>
<accession>K4IWY3</accession>
<dbReference type="Gene3D" id="3.30.460.40">
    <property type="match status" value="1"/>
</dbReference>
<dbReference type="OrthoDB" id="3362681at2"/>
<evidence type="ECO:0000313" key="2">
    <source>
        <dbReference type="Proteomes" id="UP000008514"/>
    </source>
</evidence>
<reference evidence="1" key="1">
    <citation type="submission" date="2006-03" db="EMBL/GenBank/DDBJ databases">
        <authorList>
            <person name="Bowman J."/>
            <person name="Ferriera S."/>
            <person name="Johnson J."/>
            <person name="Kravitz S."/>
            <person name="Halpern A."/>
            <person name="Remington K."/>
            <person name="Beeson K."/>
            <person name="Tran B."/>
            <person name="Rogers Y.-H."/>
            <person name="Friedman R."/>
            <person name="Venter J.C."/>
        </authorList>
    </citation>
    <scope>NUCLEOTIDE SEQUENCE [LARGE SCALE GENOMIC DNA]</scope>
    <source>
        <strain evidence="1">ATCC 700755</strain>
    </source>
</reference>
<dbReference type="RefSeq" id="WP_015025507.1">
    <property type="nucleotide sequence ID" value="NC_018721.1"/>
</dbReference>
<dbReference type="SUPFAM" id="SSF81301">
    <property type="entry name" value="Nucleotidyltransferase"/>
    <property type="match status" value="1"/>
</dbReference>
<dbReference type="eggNOG" id="ENOG5032R18">
    <property type="taxonomic scope" value="Bacteria"/>
</dbReference>
<protein>
    <submittedName>
        <fullName evidence="1">Nucleotidyltransferase, Pol beta-like NT superfamily</fullName>
    </submittedName>
</protein>
<organism evidence="1 2">
    <name type="scientific">Psychroflexus torquis (strain ATCC 700755 / CIP 106069 / ACAM 623)</name>
    <dbReference type="NCBI Taxonomy" id="313595"/>
    <lineage>
        <taxon>Bacteria</taxon>
        <taxon>Pseudomonadati</taxon>
        <taxon>Bacteroidota</taxon>
        <taxon>Flavobacteriia</taxon>
        <taxon>Flavobacteriales</taxon>
        <taxon>Flavobacteriaceae</taxon>
        <taxon>Psychroflexus</taxon>
    </lineage>
</organism>
<dbReference type="KEGG" id="ptq:P700755_003319"/>
<keyword evidence="2" id="KW-1185">Reference proteome</keyword>
<dbReference type="EMBL" id="CP003879">
    <property type="protein sequence ID" value="AFU69960.1"/>
    <property type="molecule type" value="Genomic_DNA"/>
</dbReference>
<reference evidence="1" key="2">
    <citation type="submission" date="2012-09" db="EMBL/GenBank/DDBJ databases">
        <title>The complete sequence of Psychroflexus torquis an extreme psychrophile from sea-ice that is stimulated by light.</title>
        <authorList>
            <person name="Feng S."/>
            <person name="Powell S.M."/>
            <person name="Bowman J.P."/>
        </authorList>
    </citation>
    <scope>NUCLEOTIDE SEQUENCE [LARGE SCALE GENOMIC DNA]</scope>
    <source>
        <strain evidence="1">ATCC 700755</strain>
    </source>
</reference>
<dbReference type="AlphaFoldDB" id="K4IWY3"/>
<dbReference type="Pfam" id="PF10706">
    <property type="entry name" value="Aminoglyc_resit"/>
    <property type="match status" value="1"/>
</dbReference>
<evidence type="ECO:0000313" key="1">
    <source>
        <dbReference type="EMBL" id="AFU69960.1"/>
    </source>
</evidence>
<dbReference type="GO" id="GO:0016740">
    <property type="term" value="F:transferase activity"/>
    <property type="evidence" value="ECO:0007669"/>
    <property type="project" value="UniProtKB-KW"/>
</dbReference>
<dbReference type="InterPro" id="IPR019646">
    <property type="entry name" value="Aminoglyc_AdlTrfase"/>
</dbReference>
<dbReference type="HOGENOM" id="CLU_141434_0_0_10"/>
<proteinExistence type="predicted"/>
<dbReference type="STRING" id="313595.P700755_003319"/>
<name>K4IWY3_PSYTT</name>
<dbReference type="Proteomes" id="UP000008514">
    <property type="component" value="Chromosome"/>
</dbReference>